<feature type="domain" description="N-acetyltransferase" evidence="1">
    <location>
        <begin position="68"/>
        <end position="154"/>
    </location>
</feature>
<dbReference type="SUPFAM" id="SSF55729">
    <property type="entry name" value="Acyl-CoA N-acyltransferases (Nat)"/>
    <property type="match status" value="1"/>
</dbReference>
<evidence type="ECO:0000313" key="2">
    <source>
        <dbReference type="EMBL" id="GAK60615.1"/>
    </source>
</evidence>
<dbReference type="InterPro" id="IPR045057">
    <property type="entry name" value="Gcn5-rel_NAT"/>
</dbReference>
<keyword evidence="3" id="KW-1185">Reference proteome</keyword>
<dbReference type="eggNOG" id="COG2388">
    <property type="taxonomic scope" value="Bacteria"/>
</dbReference>
<dbReference type="Pfam" id="PF14542">
    <property type="entry name" value="Acetyltransf_CG"/>
    <property type="match status" value="1"/>
</dbReference>
<dbReference type="Proteomes" id="UP000030661">
    <property type="component" value="Unassembled WGS sequence"/>
</dbReference>
<protein>
    <recommendedName>
        <fullName evidence="1">N-acetyltransferase domain-containing protein</fullName>
    </recommendedName>
</protein>
<dbReference type="AlphaFoldDB" id="A0A081C7R0"/>
<dbReference type="CDD" id="cd04301">
    <property type="entry name" value="NAT_SF"/>
    <property type="match status" value="1"/>
</dbReference>
<evidence type="ECO:0000313" key="3">
    <source>
        <dbReference type="Proteomes" id="UP000030661"/>
    </source>
</evidence>
<evidence type="ECO:0000259" key="1">
    <source>
        <dbReference type="PROSITE" id="PS51729"/>
    </source>
</evidence>
<dbReference type="Gene3D" id="3.40.630.30">
    <property type="match status" value="1"/>
</dbReference>
<organism evidence="2">
    <name type="scientific">Vecturithrix granuli</name>
    <dbReference type="NCBI Taxonomy" id="1499967"/>
    <lineage>
        <taxon>Bacteria</taxon>
        <taxon>Candidatus Moduliflexota</taxon>
        <taxon>Candidatus Vecturitrichia</taxon>
        <taxon>Candidatus Vecturitrichales</taxon>
        <taxon>Candidatus Vecturitrichaceae</taxon>
        <taxon>Candidatus Vecturithrix</taxon>
    </lineage>
</organism>
<dbReference type="EMBL" id="DF820474">
    <property type="protein sequence ID" value="GAK60615.1"/>
    <property type="molecule type" value="Genomic_DNA"/>
</dbReference>
<reference evidence="2" key="1">
    <citation type="journal article" date="2015" name="PeerJ">
        <title>First genomic representation of candidate bacterial phylum KSB3 points to enhanced environmental sensing as a trigger of wastewater bulking.</title>
        <authorList>
            <person name="Sekiguchi Y."/>
            <person name="Ohashi A."/>
            <person name="Parks D.H."/>
            <person name="Yamauchi T."/>
            <person name="Tyson G.W."/>
            <person name="Hugenholtz P."/>
        </authorList>
    </citation>
    <scope>NUCLEOTIDE SEQUENCE [LARGE SCALE GENOMIC DNA]</scope>
</reference>
<name>A0A081C7R0_VECG1</name>
<dbReference type="PROSITE" id="PS51729">
    <property type="entry name" value="GNAT_YJDJ"/>
    <property type="match status" value="1"/>
</dbReference>
<dbReference type="InterPro" id="IPR031165">
    <property type="entry name" value="GNAT_YJDJ"/>
</dbReference>
<dbReference type="STRING" id="1499967.U27_00512"/>
<accession>A0A081C7R0</accession>
<proteinExistence type="predicted"/>
<dbReference type="PANTHER" id="PTHR31435">
    <property type="entry name" value="PROTEIN NATD1"/>
    <property type="match status" value="1"/>
</dbReference>
<dbReference type="InterPro" id="IPR016181">
    <property type="entry name" value="Acyl_CoA_acyltransferase"/>
</dbReference>
<sequence length="155" mass="18237">MNHISHCPDGGHFEKWTPSQAVTDSENLTVLWICRTFWVKKHYADVMKPVKRERDDKIIFEEHTMNILHDQTTRRFYSILDGSEAEMTYRQVDETTLDFNHTYVPPSLRGQGIAERIVQEAVKYAQEHGFGVIPSCSYVRIFFKRHPQYADMVRS</sequence>
<dbReference type="HOGENOM" id="CLU_1545230_0_0_0"/>
<dbReference type="PANTHER" id="PTHR31435:SF9">
    <property type="entry name" value="PROTEIN NATD1"/>
    <property type="match status" value="1"/>
</dbReference>
<gene>
    <name evidence="2" type="ORF">U27_00512</name>
</gene>